<keyword evidence="7" id="KW-1185">Reference proteome</keyword>
<evidence type="ECO:0000256" key="4">
    <source>
        <dbReference type="SAM" id="MobiDB-lite"/>
    </source>
</evidence>
<keyword evidence="2 3" id="KW-0378">Hydrolase</keyword>
<feature type="chain" id="PRO_5041767547" description="Carboxylic ester hydrolase" evidence="3">
    <location>
        <begin position="19"/>
        <end position="596"/>
    </location>
</feature>
<reference evidence="6" key="2">
    <citation type="submission" date="2020-02" db="EMBL/GenBank/DDBJ databases">
        <authorList>
            <person name="Gilchrist C.L.M."/>
            <person name="Chooi Y.-H."/>
        </authorList>
    </citation>
    <scope>NUCLEOTIDE SEQUENCE</scope>
    <source>
        <strain evidence="6">MST-FP2251</strain>
    </source>
</reference>
<evidence type="ECO:0000259" key="5">
    <source>
        <dbReference type="Pfam" id="PF00135"/>
    </source>
</evidence>
<feature type="domain" description="Carboxylesterase type B" evidence="5">
    <location>
        <begin position="20"/>
        <end position="506"/>
    </location>
</feature>
<accession>A0AAD4CQ25</accession>
<evidence type="ECO:0000256" key="3">
    <source>
        <dbReference type="RuleBase" id="RU361235"/>
    </source>
</evidence>
<dbReference type="AlphaFoldDB" id="A0AAD4CQ25"/>
<evidence type="ECO:0000256" key="2">
    <source>
        <dbReference type="ARBA" id="ARBA00022801"/>
    </source>
</evidence>
<organism evidence="6 7">
    <name type="scientific">Aspergillus nanangensis</name>
    <dbReference type="NCBI Taxonomy" id="2582783"/>
    <lineage>
        <taxon>Eukaryota</taxon>
        <taxon>Fungi</taxon>
        <taxon>Dikarya</taxon>
        <taxon>Ascomycota</taxon>
        <taxon>Pezizomycotina</taxon>
        <taxon>Eurotiomycetes</taxon>
        <taxon>Eurotiomycetidae</taxon>
        <taxon>Eurotiales</taxon>
        <taxon>Aspergillaceae</taxon>
        <taxon>Aspergillus</taxon>
        <taxon>Aspergillus subgen. Circumdati</taxon>
    </lineage>
</organism>
<evidence type="ECO:0000313" key="6">
    <source>
        <dbReference type="EMBL" id="KAF9890629.1"/>
    </source>
</evidence>
<dbReference type="InterPro" id="IPR029058">
    <property type="entry name" value="AB_hydrolase_fold"/>
</dbReference>
<dbReference type="SUPFAM" id="SSF53474">
    <property type="entry name" value="alpha/beta-Hydrolases"/>
    <property type="match status" value="1"/>
</dbReference>
<sequence length="596" mass="63305">MKLPFSATLSVLTTTALASSPSVTVDAGTLQGGQCANGQDAVYYKGIPYAEPPVGSLRFQPPQPYSKFPDGTFDATTPATACIQFGDSFVAQGEKSEDCGSLYLDVWAPSNATKDSKLPVKAWVYGGSNTDGGISDSLYDGCNMAENDQILVSINYRLGPLGFMALNSAGIYGNQGIQDILLGLKWVQDSIAAFGGDPKKVVLFGQSAGATDVFAIATLPQAPSLINSAIAESIALPSLLSNSSLQQTGQSYAKSLQCSTSDMSCLQSKSVDELVKAYHADDFLNTGLGAVPSLGVDSRYSHKFWPYVDGDVISENPASRGIQVPTVFGSTQQEGMMSALSRYNSIPKIKSATPAAYTSFLQGNFGRAARLVEHYYPLSLFKSTQFPVIAAIETVITDAEFKCPGYQSAVQAAQKNMPAWIYEFTHNSSCVWLSTMQQAYVSVYGAAHTAELPYVFGNLDFDFPDQNTTCTGTPAEWDLSKEMDSLWTAMAENGNPSTEDIHWPSFEITATGADTPGMIFGNSSTPGAIDFSPCKLWARVDAMLSGNNATATATPSGTPKPTESSLENSGGAARISLATVNLLATSIFLVGWMIVS</sequence>
<dbReference type="EMBL" id="VCAU01000025">
    <property type="protein sequence ID" value="KAF9890629.1"/>
    <property type="molecule type" value="Genomic_DNA"/>
</dbReference>
<feature type="signal peptide" evidence="3">
    <location>
        <begin position="1"/>
        <end position="18"/>
    </location>
</feature>
<dbReference type="InterPro" id="IPR002018">
    <property type="entry name" value="CarbesteraseB"/>
</dbReference>
<comment type="similarity">
    <text evidence="1 3">Belongs to the type-B carboxylesterase/lipase family.</text>
</comment>
<dbReference type="EC" id="3.1.1.-" evidence="3"/>
<keyword evidence="3" id="KW-0732">Signal</keyword>
<dbReference type="PANTHER" id="PTHR11559">
    <property type="entry name" value="CARBOXYLESTERASE"/>
    <property type="match status" value="1"/>
</dbReference>
<gene>
    <name evidence="6" type="ORF">FE257_005760</name>
</gene>
<comment type="caution">
    <text evidence="6">The sequence shown here is derived from an EMBL/GenBank/DDBJ whole genome shotgun (WGS) entry which is preliminary data.</text>
</comment>
<reference evidence="6" key="1">
    <citation type="journal article" date="2019" name="Beilstein J. Org. Chem.">
        <title>Nanangenines: drimane sesquiterpenoids as the dominant metabolite cohort of a novel Australian fungus, Aspergillus nanangensis.</title>
        <authorList>
            <person name="Lacey H.J."/>
            <person name="Gilchrist C.L.M."/>
            <person name="Crombie A."/>
            <person name="Kalaitzis J.A."/>
            <person name="Vuong D."/>
            <person name="Rutledge P.J."/>
            <person name="Turner P."/>
            <person name="Pitt J.I."/>
            <person name="Lacey E."/>
            <person name="Chooi Y.H."/>
            <person name="Piggott A.M."/>
        </authorList>
    </citation>
    <scope>NUCLEOTIDE SEQUENCE</scope>
    <source>
        <strain evidence="6">MST-FP2251</strain>
    </source>
</reference>
<dbReference type="Pfam" id="PF00135">
    <property type="entry name" value="COesterase"/>
    <property type="match status" value="1"/>
</dbReference>
<dbReference type="GO" id="GO:0016787">
    <property type="term" value="F:hydrolase activity"/>
    <property type="evidence" value="ECO:0007669"/>
    <property type="project" value="UniProtKB-KW"/>
</dbReference>
<dbReference type="InterPro" id="IPR019826">
    <property type="entry name" value="Carboxylesterase_B_AS"/>
</dbReference>
<dbReference type="PROSITE" id="PS00122">
    <property type="entry name" value="CARBOXYLESTERASE_B_1"/>
    <property type="match status" value="1"/>
</dbReference>
<feature type="region of interest" description="Disordered" evidence="4">
    <location>
        <begin position="549"/>
        <end position="568"/>
    </location>
</feature>
<evidence type="ECO:0000256" key="1">
    <source>
        <dbReference type="ARBA" id="ARBA00005964"/>
    </source>
</evidence>
<dbReference type="Proteomes" id="UP001194746">
    <property type="component" value="Unassembled WGS sequence"/>
</dbReference>
<protein>
    <recommendedName>
        <fullName evidence="3">Carboxylic ester hydrolase</fullName>
        <ecNumber evidence="3">3.1.1.-</ecNumber>
    </recommendedName>
</protein>
<dbReference type="InterPro" id="IPR050309">
    <property type="entry name" value="Type-B_Carboxylest/Lipase"/>
</dbReference>
<dbReference type="Gene3D" id="3.40.50.1820">
    <property type="entry name" value="alpha/beta hydrolase"/>
    <property type="match status" value="1"/>
</dbReference>
<proteinExistence type="inferred from homology"/>
<evidence type="ECO:0000313" key="7">
    <source>
        <dbReference type="Proteomes" id="UP001194746"/>
    </source>
</evidence>
<name>A0AAD4CQ25_ASPNN</name>